<feature type="transmembrane region" description="Helical" evidence="1">
    <location>
        <begin position="27"/>
        <end position="47"/>
    </location>
</feature>
<name>A0A239HD85_9PSED</name>
<feature type="transmembrane region" description="Helical" evidence="1">
    <location>
        <begin position="67"/>
        <end position="88"/>
    </location>
</feature>
<proteinExistence type="predicted"/>
<organism evidence="2 3">
    <name type="scientific">Pseudomonas japonica</name>
    <dbReference type="NCBI Taxonomy" id="256466"/>
    <lineage>
        <taxon>Bacteria</taxon>
        <taxon>Pseudomonadati</taxon>
        <taxon>Pseudomonadota</taxon>
        <taxon>Gammaproteobacteria</taxon>
        <taxon>Pseudomonadales</taxon>
        <taxon>Pseudomonadaceae</taxon>
        <taxon>Pseudomonas</taxon>
    </lineage>
</organism>
<protein>
    <recommendedName>
        <fullName evidence="4">Oligosaccharide repeat unit polymerase</fullName>
    </recommendedName>
</protein>
<feature type="transmembrane region" description="Helical" evidence="1">
    <location>
        <begin position="380"/>
        <end position="399"/>
    </location>
</feature>
<keyword evidence="1" id="KW-1133">Transmembrane helix</keyword>
<evidence type="ECO:0008006" key="4">
    <source>
        <dbReference type="Google" id="ProtNLM"/>
    </source>
</evidence>
<dbReference type="EMBL" id="FZOL01000015">
    <property type="protein sequence ID" value="SNS79252.1"/>
    <property type="molecule type" value="Genomic_DNA"/>
</dbReference>
<keyword evidence="3" id="KW-1185">Reference proteome</keyword>
<dbReference type="Proteomes" id="UP000198407">
    <property type="component" value="Unassembled WGS sequence"/>
</dbReference>
<sequence length="401" mass="44775">MVIFLVSMCLVILVAQCVICTVSKKYLIALYAVCYSVPFLGLMSCLWSDTVTLWPIGGYDFSLDDPFVFRLSLVWLFGVMGGLVAYSLSSLMPVIRLRSDDSRFFSSVDFKLTGVLFFALCAALIAYRFVNIDSMIEAFTGTESLMIFSIIAVVALALVYPSRLTAISATALVVAYCAANAMTGDRDFVVLIVACVLGVMFRYSRLINFKVLLFVTSFMLLLLASGVIVSMVRQDVNLTSDNVAQFFLFNSWNAIILPLVQQLTGFWEGEHLRYGQTYLDMFLSLAPSPIYSVFGTEKPITADNPALWYYITGLGGIHAAGVAFENFGLFGVFLNGFISVCFLRLIDSHCRNGDYLQTFLYMICASSVMHWVWYGEMYLFNALFFYLMALGLFLAMKLVRA</sequence>
<evidence type="ECO:0000313" key="3">
    <source>
        <dbReference type="Proteomes" id="UP000198407"/>
    </source>
</evidence>
<accession>A0A239HD85</accession>
<feature type="transmembrane region" description="Helical" evidence="1">
    <location>
        <begin position="139"/>
        <end position="158"/>
    </location>
</feature>
<dbReference type="AlphaFoldDB" id="A0A239HD85"/>
<dbReference type="RefSeq" id="WP_042122488.1">
    <property type="nucleotide sequence ID" value="NZ_FZOL01000015.1"/>
</dbReference>
<gene>
    <name evidence="2" type="ORF">SAMN05444352_11552</name>
</gene>
<feature type="transmembrane region" description="Helical" evidence="1">
    <location>
        <begin position="244"/>
        <end position="263"/>
    </location>
</feature>
<feature type="transmembrane region" description="Helical" evidence="1">
    <location>
        <begin position="358"/>
        <end position="374"/>
    </location>
</feature>
<dbReference type="STRING" id="1215104.GCA_000730585_04420"/>
<feature type="transmembrane region" description="Helical" evidence="1">
    <location>
        <begin position="188"/>
        <end position="205"/>
    </location>
</feature>
<evidence type="ECO:0000256" key="1">
    <source>
        <dbReference type="SAM" id="Phobius"/>
    </source>
</evidence>
<keyword evidence="1" id="KW-0472">Membrane</keyword>
<feature type="transmembrane region" description="Helical" evidence="1">
    <location>
        <begin position="108"/>
        <end position="127"/>
    </location>
</feature>
<feature type="transmembrane region" description="Helical" evidence="1">
    <location>
        <begin position="211"/>
        <end position="232"/>
    </location>
</feature>
<feature type="transmembrane region" description="Helical" evidence="1">
    <location>
        <begin position="330"/>
        <end position="346"/>
    </location>
</feature>
<reference evidence="3" key="1">
    <citation type="submission" date="2017-06" db="EMBL/GenBank/DDBJ databases">
        <authorList>
            <person name="Varghese N."/>
            <person name="Submissions S."/>
        </authorList>
    </citation>
    <scope>NUCLEOTIDE SEQUENCE [LARGE SCALE GENOMIC DNA]</scope>
    <source>
        <strain evidence="3">DSM 22348</strain>
    </source>
</reference>
<keyword evidence="1" id="KW-0812">Transmembrane</keyword>
<evidence type="ECO:0000313" key="2">
    <source>
        <dbReference type="EMBL" id="SNS79252.1"/>
    </source>
</evidence>